<protein>
    <submittedName>
        <fullName evidence="3">Splicing factor 3B subunit 2</fullName>
    </submittedName>
</protein>
<evidence type="ECO:0000256" key="1">
    <source>
        <dbReference type="SAM" id="MobiDB-lite"/>
    </source>
</evidence>
<feature type="compositionally biased region" description="Basic and acidic residues" evidence="1">
    <location>
        <begin position="375"/>
        <end position="401"/>
    </location>
</feature>
<dbReference type="PANTHER" id="PTHR12785:SF6">
    <property type="entry name" value="SPLICING FACTOR 3B SUBUNIT 2"/>
    <property type="match status" value="1"/>
</dbReference>
<feature type="region of interest" description="Disordered" evidence="1">
    <location>
        <begin position="121"/>
        <end position="162"/>
    </location>
</feature>
<dbReference type="OrthoDB" id="10260794at2759"/>
<dbReference type="Pfam" id="PF04046">
    <property type="entry name" value="PSP"/>
    <property type="match status" value="1"/>
</dbReference>
<dbReference type="STRING" id="526221.C9SE45"/>
<dbReference type="OMA" id="PSHWCQK"/>
<dbReference type="GO" id="GO:0005634">
    <property type="term" value="C:nucleus"/>
    <property type="evidence" value="ECO:0007669"/>
    <property type="project" value="InterPro"/>
</dbReference>
<dbReference type="HOGENOM" id="CLU_014435_3_1_1"/>
<dbReference type="InterPro" id="IPR052584">
    <property type="entry name" value="U2_snRNP_Complex_Component"/>
</dbReference>
<dbReference type="GeneID" id="9533345"/>
<organism evidence="4">
    <name type="scientific">Verticillium alfalfae (strain VaMs.102 / ATCC MYA-4576 / FGSC 10136)</name>
    <name type="common">Verticillium wilt of alfalfa</name>
    <name type="synonym">Verticillium albo-atrum</name>
    <dbReference type="NCBI Taxonomy" id="526221"/>
    <lineage>
        <taxon>Eukaryota</taxon>
        <taxon>Fungi</taxon>
        <taxon>Dikarya</taxon>
        <taxon>Ascomycota</taxon>
        <taxon>Pezizomycotina</taxon>
        <taxon>Sordariomycetes</taxon>
        <taxon>Hypocreomycetidae</taxon>
        <taxon>Glomerellales</taxon>
        <taxon>Plectosphaerellaceae</taxon>
        <taxon>Verticillium</taxon>
    </lineage>
</organism>
<feature type="region of interest" description="Disordered" evidence="1">
    <location>
        <begin position="1"/>
        <end position="108"/>
    </location>
</feature>
<dbReference type="EMBL" id="DS985216">
    <property type="protein sequence ID" value="EEY17292.1"/>
    <property type="molecule type" value="Genomic_DNA"/>
</dbReference>
<sequence length="401" mass="45003">MAAPKMTKNQMRRAKKKEQKKAQAEVSAPLRPQPHTLSSKLTAPVSPPYLQTTTTTTTTTPADSADEKPQEAPAAETSAADLAVKDGPGVSDTDGPDGFDVDVETSDPAFAEFEDIMKRFGRVAEDEEAPKEEAVFFDQDDDIPSEDEETGQPKLSKKKRKQLNKLSVAELKALVKIPEIVEWQDVSSSDPRLLVQIKAQRNVVPVPPHWSLKREYLSSKRGIEKAPFRLPKFIAETGITEMRDAVLEKQEQQSLKQKQRERVAPKMGKLDIDYQRLYDAFFRFQTKPELTRFGEVYYEGKESEVDFQHFRPGDLSDASKDALGIPPGAPPPWLINQQRFGPPPSYPTLKIPGLNAPPPPGGSWGFHPGGWGKPPVDEFNRPLQKVDEKRTDKKKESKYRF</sequence>
<feature type="compositionally biased region" description="Gly residues" evidence="1">
    <location>
        <begin position="362"/>
        <end position="372"/>
    </location>
</feature>
<name>C9SE45_VERA1</name>
<feature type="region of interest" description="Disordered" evidence="1">
    <location>
        <begin position="325"/>
        <end position="401"/>
    </location>
</feature>
<evidence type="ECO:0000313" key="3">
    <source>
        <dbReference type="EMBL" id="EEY17292.1"/>
    </source>
</evidence>
<dbReference type="KEGG" id="val:VDBG_03401"/>
<reference evidence="4" key="1">
    <citation type="journal article" date="2011" name="PLoS Pathog.">
        <title>Comparative genomics yields insights into niche adaptation of plant vascular wilt pathogens.</title>
        <authorList>
            <person name="Klosterman S.J."/>
            <person name="Subbarao K.V."/>
            <person name="Kang S."/>
            <person name="Veronese P."/>
            <person name="Gold S.E."/>
            <person name="Thomma B.P.H.J."/>
            <person name="Chen Z."/>
            <person name="Henrissat B."/>
            <person name="Lee Y.-H."/>
            <person name="Park J."/>
            <person name="Garcia-Pedrajas M.D."/>
            <person name="Barbara D.J."/>
            <person name="Anchieta A."/>
            <person name="de Jonge R."/>
            <person name="Santhanam P."/>
            <person name="Maruthachalam K."/>
            <person name="Atallah Z."/>
            <person name="Amyotte S.G."/>
            <person name="Paz Z."/>
            <person name="Inderbitzin P."/>
            <person name="Hayes R.J."/>
            <person name="Heiman D.I."/>
            <person name="Young S."/>
            <person name="Zeng Q."/>
            <person name="Engels R."/>
            <person name="Galagan J."/>
            <person name="Cuomo C.A."/>
            <person name="Dobinson K.F."/>
            <person name="Ma L.-J."/>
        </authorList>
    </citation>
    <scope>NUCLEOTIDE SEQUENCE [LARGE SCALE GENOMIC DNA]</scope>
    <source>
        <strain evidence="4">VaMs.102 / ATCC MYA-4576 / FGSC 10136</strain>
    </source>
</reference>
<dbReference type="PANTHER" id="PTHR12785">
    <property type="entry name" value="SPLICING FACTOR 3B"/>
    <property type="match status" value="1"/>
</dbReference>
<feature type="compositionally biased region" description="Acidic residues" evidence="1">
    <location>
        <begin position="138"/>
        <end position="150"/>
    </location>
</feature>
<dbReference type="RefSeq" id="XP_003007262.1">
    <property type="nucleotide sequence ID" value="XM_003007216.1"/>
</dbReference>
<gene>
    <name evidence="3" type="ORF">VDBG_03401</name>
</gene>
<dbReference type="Proteomes" id="UP000008698">
    <property type="component" value="Unassembled WGS sequence"/>
</dbReference>
<evidence type="ECO:0000259" key="2">
    <source>
        <dbReference type="SMART" id="SM00581"/>
    </source>
</evidence>
<dbReference type="InterPro" id="IPR006568">
    <property type="entry name" value="PSP_pro-rich"/>
</dbReference>
<proteinExistence type="predicted"/>
<dbReference type="SMART" id="SM00581">
    <property type="entry name" value="PSP"/>
    <property type="match status" value="1"/>
</dbReference>
<dbReference type="eggNOG" id="KOG2330">
    <property type="taxonomic scope" value="Eukaryota"/>
</dbReference>
<evidence type="ECO:0000313" key="4">
    <source>
        <dbReference type="Proteomes" id="UP000008698"/>
    </source>
</evidence>
<dbReference type="AlphaFoldDB" id="C9SE45"/>
<dbReference type="Pfam" id="PF04037">
    <property type="entry name" value="DUF382"/>
    <property type="match status" value="1"/>
</dbReference>
<feature type="compositionally biased region" description="Basic residues" evidence="1">
    <location>
        <begin position="10"/>
        <end position="19"/>
    </location>
</feature>
<accession>C9SE45</accession>
<feature type="domain" description="PSP proline-rich" evidence="2">
    <location>
        <begin position="307"/>
        <end position="360"/>
    </location>
</feature>
<dbReference type="InterPro" id="IPR007180">
    <property type="entry name" value="DUF382"/>
</dbReference>
<keyword evidence="4" id="KW-1185">Reference proteome</keyword>
<feature type="compositionally biased region" description="Acidic residues" evidence="1">
    <location>
        <begin position="94"/>
        <end position="105"/>
    </location>
</feature>